<gene>
    <name evidence="1" type="ORF">RHIMIDRAFT_246217</name>
</gene>
<accession>A0A2G4SLI1</accession>
<dbReference type="AlphaFoldDB" id="A0A2G4SLI1"/>
<evidence type="ECO:0000313" key="1">
    <source>
        <dbReference type="EMBL" id="PHZ09246.1"/>
    </source>
</evidence>
<reference evidence="1 2" key="1">
    <citation type="journal article" date="2016" name="Proc. Natl. Acad. Sci. U.S.A.">
        <title>Lipid metabolic changes in an early divergent fungus govern the establishment of a mutualistic symbiosis with endobacteria.</title>
        <authorList>
            <person name="Lastovetsky O.A."/>
            <person name="Gaspar M.L."/>
            <person name="Mondo S.J."/>
            <person name="LaButti K.M."/>
            <person name="Sandor L."/>
            <person name="Grigoriev I.V."/>
            <person name="Henry S.A."/>
            <person name="Pawlowska T.E."/>
        </authorList>
    </citation>
    <scope>NUCLEOTIDE SEQUENCE [LARGE SCALE GENOMIC DNA]</scope>
    <source>
        <strain evidence="1 2">ATCC 52813</strain>
    </source>
</reference>
<dbReference type="STRING" id="1340429.A0A2G4SLI1"/>
<evidence type="ECO:0000313" key="2">
    <source>
        <dbReference type="Proteomes" id="UP000242254"/>
    </source>
</evidence>
<organism evidence="1 2">
    <name type="scientific">Rhizopus microsporus ATCC 52813</name>
    <dbReference type="NCBI Taxonomy" id="1340429"/>
    <lineage>
        <taxon>Eukaryota</taxon>
        <taxon>Fungi</taxon>
        <taxon>Fungi incertae sedis</taxon>
        <taxon>Mucoromycota</taxon>
        <taxon>Mucoromycotina</taxon>
        <taxon>Mucoromycetes</taxon>
        <taxon>Mucorales</taxon>
        <taxon>Mucorineae</taxon>
        <taxon>Rhizopodaceae</taxon>
        <taxon>Rhizopus</taxon>
    </lineage>
</organism>
<dbReference type="Proteomes" id="UP000242254">
    <property type="component" value="Unassembled WGS sequence"/>
</dbReference>
<name>A0A2G4SLI1_RHIZD</name>
<proteinExistence type="predicted"/>
<sequence length="282" mass="30705">MESSPVRITEVNSASSTRNIDHTQLALSSLVSSGSPSDATAPSSSSLRRSDLHTTHCLKLSTLATYSNSILAIFSAKDQQAIKHSETYVAFLKALKAKTTLPPRHWSYDVAPTISYIISLGSTNDLSDDLLIAKTAWLLAMVGFLRPSDLARVDQDKCSISKDKALHFLLGLCLSDCFDNMLPDHSQPIGPERNFKHIRRIMTHVGKPDDAPVPKARALGATLAAQAGIAVDDTVVHGNWSSKATFEQFYRISSMTNNNLTLATLDQQPRSQSSKGNYDDTS</sequence>
<dbReference type="EMBL" id="KZ303859">
    <property type="protein sequence ID" value="PHZ09246.1"/>
    <property type="molecule type" value="Genomic_DNA"/>
</dbReference>
<dbReference type="RefSeq" id="XP_023462954.1">
    <property type="nucleotide sequence ID" value="XM_023610286.1"/>
</dbReference>
<protein>
    <recommendedName>
        <fullName evidence="3">Tyr recombinase domain-containing protein</fullName>
    </recommendedName>
</protein>
<dbReference type="GeneID" id="35441276"/>
<evidence type="ECO:0008006" key="3">
    <source>
        <dbReference type="Google" id="ProtNLM"/>
    </source>
</evidence>
<keyword evidence="2" id="KW-1185">Reference proteome</keyword>